<organism evidence="3 4">
    <name type="scientific">Halobaculum lipolyticum</name>
    <dbReference type="NCBI Taxonomy" id="3032001"/>
    <lineage>
        <taxon>Archaea</taxon>
        <taxon>Methanobacteriati</taxon>
        <taxon>Methanobacteriota</taxon>
        <taxon>Stenosarchaea group</taxon>
        <taxon>Halobacteria</taxon>
        <taxon>Halobacteriales</taxon>
        <taxon>Haloferacaceae</taxon>
        <taxon>Halobaculum</taxon>
    </lineage>
</organism>
<feature type="transmembrane region" description="Helical" evidence="2">
    <location>
        <begin position="66"/>
        <end position="88"/>
    </location>
</feature>
<evidence type="ECO:0008006" key="5">
    <source>
        <dbReference type="Google" id="ProtNLM"/>
    </source>
</evidence>
<evidence type="ECO:0000313" key="3">
    <source>
        <dbReference type="EMBL" id="MFC7068131.1"/>
    </source>
</evidence>
<accession>A0ABD5W9Y8</accession>
<feature type="compositionally biased region" description="Basic and acidic residues" evidence="1">
    <location>
        <begin position="402"/>
        <end position="415"/>
    </location>
</feature>
<feature type="transmembrane region" description="Helical" evidence="2">
    <location>
        <begin position="109"/>
        <end position="133"/>
    </location>
</feature>
<feature type="compositionally biased region" description="Acidic residues" evidence="1">
    <location>
        <begin position="416"/>
        <end position="425"/>
    </location>
</feature>
<feature type="compositionally biased region" description="Low complexity" evidence="1">
    <location>
        <begin position="390"/>
        <end position="401"/>
    </location>
</feature>
<gene>
    <name evidence="3" type="ORF">ACFQL9_00630</name>
</gene>
<proteinExistence type="predicted"/>
<dbReference type="Pfam" id="PF24400">
    <property type="entry name" value="DUF7544"/>
    <property type="match status" value="1"/>
</dbReference>
<feature type="transmembrane region" description="Helical" evidence="2">
    <location>
        <begin position="260"/>
        <end position="293"/>
    </location>
</feature>
<feature type="transmembrane region" description="Helical" evidence="2">
    <location>
        <begin position="202"/>
        <end position="223"/>
    </location>
</feature>
<dbReference type="EMBL" id="JBHTAH010000001">
    <property type="protein sequence ID" value="MFC7068131.1"/>
    <property type="molecule type" value="Genomic_DNA"/>
</dbReference>
<protein>
    <recommendedName>
        <fullName evidence="5">Membrane domain of glycerophosphoryl diester phosphodiesterase</fullName>
    </recommendedName>
</protein>
<dbReference type="RefSeq" id="WP_284031738.1">
    <property type="nucleotide sequence ID" value="NZ_CP126154.1"/>
</dbReference>
<comment type="caution">
    <text evidence="3">The sequence shown here is derived from an EMBL/GenBank/DDBJ whole genome shotgun (WGS) entry which is preliminary data.</text>
</comment>
<keyword evidence="2" id="KW-1133">Transmembrane helix</keyword>
<dbReference type="AlphaFoldDB" id="A0ABD5W9Y8"/>
<feature type="transmembrane region" description="Helical" evidence="2">
    <location>
        <begin position="167"/>
        <end position="190"/>
    </location>
</feature>
<dbReference type="InterPro" id="IPR055966">
    <property type="entry name" value="DUF7544"/>
</dbReference>
<dbReference type="GeneID" id="81126658"/>
<keyword evidence="2" id="KW-0812">Transmembrane</keyword>
<feature type="compositionally biased region" description="Acidic residues" evidence="1">
    <location>
        <begin position="437"/>
        <end position="456"/>
    </location>
</feature>
<sequence length="456" mass="45823">MSWHGVDAVDDAIDATRGFLFPVRLGRWARMAVVTLFAGGSSTGQVANNAANAGTRLAGTAGSNGAVGAAGAAASLLLALPALAVAAGPSLPAGLAGAVPLQSLPSPPVGALGAVGFLVVAVVLLVGLGLFLVTPAFEFVLVDGIARDELRILRDVRAHFVNGLRLLGFRIGTVAAFVVPPAAVAAAAVLSGVDTSSLASRPLVLVALGLAVLAYLIVFAFVWRFTVEFVVPAMVADGGGVIDGWRRVWPLLRGQAKQTVVYLVMHFLVGIGVSIVGFVLLLFGLLLVGVVAGVVGLAVGALAGGTGGTELGVGLGVLAGVVVGVPLFVLAVAFPVGILTLTFRRSYELAALGRFSEGLDLLGRYRNGGGEDVAAALGGGHGDDDDDDPPAGVSAGASGRVAGEDRGGDADGRDADDGDGDDDDFGGFVSSSVRDDDATDPDDLDDSDDPDTDRQT</sequence>
<feature type="region of interest" description="Disordered" evidence="1">
    <location>
        <begin position="375"/>
        <end position="456"/>
    </location>
</feature>
<keyword evidence="4" id="KW-1185">Reference proteome</keyword>
<dbReference type="Proteomes" id="UP001596461">
    <property type="component" value="Unassembled WGS sequence"/>
</dbReference>
<feature type="transmembrane region" description="Helical" evidence="2">
    <location>
        <begin position="313"/>
        <end position="339"/>
    </location>
</feature>
<reference evidence="3 4" key="1">
    <citation type="journal article" date="2019" name="Int. J. Syst. Evol. Microbiol.">
        <title>The Global Catalogue of Microorganisms (GCM) 10K type strain sequencing project: providing services to taxonomists for standard genome sequencing and annotation.</title>
        <authorList>
            <consortium name="The Broad Institute Genomics Platform"/>
            <consortium name="The Broad Institute Genome Sequencing Center for Infectious Disease"/>
            <person name="Wu L."/>
            <person name="Ma J."/>
        </authorList>
    </citation>
    <scope>NUCLEOTIDE SEQUENCE [LARGE SCALE GENOMIC DNA]</scope>
    <source>
        <strain evidence="3 4">DT31</strain>
    </source>
</reference>
<evidence type="ECO:0000256" key="2">
    <source>
        <dbReference type="SAM" id="Phobius"/>
    </source>
</evidence>
<keyword evidence="2" id="KW-0472">Membrane</keyword>
<name>A0ABD5W9Y8_9EURY</name>
<evidence type="ECO:0000313" key="4">
    <source>
        <dbReference type="Proteomes" id="UP001596461"/>
    </source>
</evidence>
<evidence type="ECO:0000256" key="1">
    <source>
        <dbReference type="SAM" id="MobiDB-lite"/>
    </source>
</evidence>